<proteinExistence type="predicted"/>
<keyword evidence="3" id="KW-1185">Reference proteome</keyword>
<dbReference type="Proteomes" id="UP001470230">
    <property type="component" value="Unassembled WGS sequence"/>
</dbReference>
<organism evidence="2 3">
    <name type="scientific">Tritrichomonas musculus</name>
    <dbReference type="NCBI Taxonomy" id="1915356"/>
    <lineage>
        <taxon>Eukaryota</taxon>
        <taxon>Metamonada</taxon>
        <taxon>Parabasalia</taxon>
        <taxon>Tritrichomonadida</taxon>
        <taxon>Tritrichomonadidae</taxon>
        <taxon>Tritrichomonas</taxon>
    </lineage>
</organism>
<evidence type="ECO:0000313" key="2">
    <source>
        <dbReference type="EMBL" id="KAK8891173.1"/>
    </source>
</evidence>
<dbReference type="EMBL" id="JAPFFF010000004">
    <property type="protein sequence ID" value="KAK8891173.1"/>
    <property type="molecule type" value="Genomic_DNA"/>
</dbReference>
<comment type="caution">
    <text evidence="2">The sequence shown here is derived from an EMBL/GenBank/DDBJ whole genome shotgun (WGS) entry which is preliminary data.</text>
</comment>
<feature type="region of interest" description="Disordered" evidence="1">
    <location>
        <begin position="78"/>
        <end position="108"/>
    </location>
</feature>
<gene>
    <name evidence="2" type="ORF">M9Y10_028379</name>
</gene>
<name>A0ABR2KJ37_9EUKA</name>
<accession>A0ABR2KJ37</accession>
<reference evidence="2 3" key="1">
    <citation type="submission" date="2024-04" db="EMBL/GenBank/DDBJ databases">
        <title>Tritrichomonas musculus Genome.</title>
        <authorList>
            <person name="Alves-Ferreira E."/>
            <person name="Grigg M."/>
            <person name="Lorenzi H."/>
            <person name="Galac M."/>
        </authorList>
    </citation>
    <scope>NUCLEOTIDE SEQUENCE [LARGE SCALE GENOMIC DNA]</scope>
    <source>
        <strain evidence="2 3">EAF2021</strain>
    </source>
</reference>
<evidence type="ECO:0000313" key="3">
    <source>
        <dbReference type="Proteomes" id="UP001470230"/>
    </source>
</evidence>
<sequence length="108" mass="11467">MDQNNFTGGLASRLLDATRSGLTKHSGLIGKVAKSLGENARGKIVNISDKVLKYVPEENVNIALTSINKSAKCEAIEEPLEKSANTPKPERPLADTGGGSTNNARTYI</sequence>
<evidence type="ECO:0000256" key="1">
    <source>
        <dbReference type="SAM" id="MobiDB-lite"/>
    </source>
</evidence>
<protein>
    <submittedName>
        <fullName evidence="2">Uncharacterized protein</fullName>
    </submittedName>
</protein>